<name>A0A5A9XG27_9BACT</name>
<evidence type="ECO:0000313" key="2">
    <source>
        <dbReference type="Proteomes" id="UP000324298"/>
    </source>
</evidence>
<dbReference type="RefSeq" id="WP_149307602.1">
    <property type="nucleotide sequence ID" value="NZ_SRSD01000006.1"/>
</dbReference>
<gene>
    <name evidence="1" type="ORF">ET418_10655</name>
</gene>
<dbReference type="Proteomes" id="UP000324298">
    <property type="component" value="Unassembled WGS sequence"/>
</dbReference>
<reference evidence="1 2" key="1">
    <citation type="submission" date="2019-04" db="EMBL/GenBank/DDBJ databases">
        <title>Geobacter ruber sp. nov., ferric-reducing bacteria isolated from paddy soil.</title>
        <authorList>
            <person name="Xu Z."/>
            <person name="Masuda Y."/>
            <person name="Itoh H."/>
            <person name="Senoo K."/>
        </authorList>
    </citation>
    <scope>NUCLEOTIDE SEQUENCE [LARGE SCALE GENOMIC DNA]</scope>
    <source>
        <strain evidence="1 2">Red88</strain>
    </source>
</reference>
<accession>A0A5A9XG27</accession>
<protein>
    <recommendedName>
        <fullName evidence="3">Glycosyl transferase family 11</fullName>
    </recommendedName>
</protein>
<organism evidence="1 2">
    <name type="scientific">Oryzomonas rubra</name>
    <dbReference type="NCBI Taxonomy" id="2509454"/>
    <lineage>
        <taxon>Bacteria</taxon>
        <taxon>Pseudomonadati</taxon>
        <taxon>Thermodesulfobacteriota</taxon>
        <taxon>Desulfuromonadia</taxon>
        <taxon>Geobacterales</taxon>
        <taxon>Geobacteraceae</taxon>
        <taxon>Oryzomonas</taxon>
    </lineage>
</organism>
<proteinExistence type="predicted"/>
<dbReference type="AlphaFoldDB" id="A0A5A9XG27"/>
<sequence>MNLEIREMKEYLFDHHVFLRGGIGNQFFQWAYAKKLQSEGLSVKLNTAFLKTKKRNQASGTLELLNLFSSIDIPVCAWKHLRPLEFVVKRLGKLVGVLEDDHLTDKPRPSRCLHYGHYQMGEVLNTLVLAKAKELIHPNLMQSEIPGNYCVLHVRAGDYLSNAYNFAHMGLLSIEYQVRAANLLLDRYPRNDLIIVSDNEQFSSLVLNALKTTNRNRVSLLSKVLRRNESQSDAITAMLSAEAISLSNSSFSAMCALLGKSGEVLYPRPWFISPDLHYISPVLNHWTALPSDFAGQGWADSKHLYAGL</sequence>
<evidence type="ECO:0008006" key="3">
    <source>
        <dbReference type="Google" id="ProtNLM"/>
    </source>
</evidence>
<keyword evidence="2" id="KW-1185">Reference proteome</keyword>
<comment type="caution">
    <text evidence="1">The sequence shown here is derived from an EMBL/GenBank/DDBJ whole genome shotgun (WGS) entry which is preliminary data.</text>
</comment>
<dbReference type="EMBL" id="SRSD01000006">
    <property type="protein sequence ID" value="KAA0891238.1"/>
    <property type="molecule type" value="Genomic_DNA"/>
</dbReference>
<dbReference type="OrthoDB" id="9794601at2"/>
<evidence type="ECO:0000313" key="1">
    <source>
        <dbReference type="EMBL" id="KAA0891238.1"/>
    </source>
</evidence>